<reference evidence="2 3" key="1">
    <citation type="journal article" date="2016" name="PLoS Pathog.">
        <title>Biosynthesis of antibiotic leucinostatins in bio-control fungus Purpureocillium lilacinum and their inhibition on phytophthora revealed by genome mining.</title>
        <authorList>
            <person name="Wang G."/>
            <person name="Liu Z."/>
            <person name="Lin R."/>
            <person name="Li E."/>
            <person name="Mao Z."/>
            <person name="Ling J."/>
            <person name="Yang Y."/>
            <person name="Yin W.B."/>
            <person name="Xie B."/>
        </authorList>
    </citation>
    <scope>NUCLEOTIDE SEQUENCE [LARGE SCALE GENOMIC DNA]</scope>
    <source>
        <strain evidence="2">170</strain>
    </source>
</reference>
<gene>
    <name evidence="2" type="ORF">VFPPC_14620</name>
</gene>
<dbReference type="GeneID" id="28856382"/>
<name>A0A179F8D8_METCM</name>
<dbReference type="InterPro" id="IPR021054">
    <property type="entry name" value="Cell_wall_mannoprotein_1"/>
</dbReference>
<keyword evidence="3" id="KW-1185">Reference proteome</keyword>
<keyword evidence="1" id="KW-0732">Signal</keyword>
<sequence>MKFSVASAVFAVFAAATTVLSAPFDNLVTTVAPFGSGATSVPDALAIHSQLQVVAATINRSNTDAKATTPVPLSDSDGESILSIMRQIEPVQMKAVELLKSKKTTFVGLVPFPVSTVINLPAIIKGDAVAIRDAETVLSASLVAISGASAKAEIKAIGDRLVGSMSSLAQFY</sequence>
<protein>
    <submittedName>
        <fullName evidence="2">Hydrophobic surface binding protein A domain-containing protein</fullName>
    </submittedName>
</protein>
<dbReference type="OrthoDB" id="3485059at2759"/>
<dbReference type="Proteomes" id="UP000078397">
    <property type="component" value="Unassembled WGS sequence"/>
</dbReference>
<organism evidence="2 3">
    <name type="scientific">Pochonia chlamydosporia 170</name>
    <dbReference type="NCBI Taxonomy" id="1380566"/>
    <lineage>
        <taxon>Eukaryota</taxon>
        <taxon>Fungi</taxon>
        <taxon>Dikarya</taxon>
        <taxon>Ascomycota</taxon>
        <taxon>Pezizomycotina</taxon>
        <taxon>Sordariomycetes</taxon>
        <taxon>Hypocreomycetidae</taxon>
        <taxon>Hypocreales</taxon>
        <taxon>Clavicipitaceae</taxon>
        <taxon>Pochonia</taxon>
    </lineage>
</organism>
<evidence type="ECO:0000313" key="3">
    <source>
        <dbReference type="Proteomes" id="UP000078397"/>
    </source>
</evidence>
<dbReference type="Pfam" id="PF12296">
    <property type="entry name" value="HsbA"/>
    <property type="match status" value="1"/>
</dbReference>
<dbReference type="AlphaFoldDB" id="A0A179F8D8"/>
<feature type="chain" id="PRO_5008101358" evidence="1">
    <location>
        <begin position="22"/>
        <end position="172"/>
    </location>
</feature>
<evidence type="ECO:0000313" key="2">
    <source>
        <dbReference type="EMBL" id="OAQ61755.1"/>
    </source>
</evidence>
<dbReference type="EMBL" id="LSBJ02000007">
    <property type="protein sequence ID" value="OAQ61755.1"/>
    <property type="molecule type" value="Genomic_DNA"/>
</dbReference>
<evidence type="ECO:0000256" key="1">
    <source>
        <dbReference type="SAM" id="SignalP"/>
    </source>
</evidence>
<dbReference type="RefSeq" id="XP_018139459.1">
    <property type="nucleotide sequence ID" value="XM_018292388.1"/>
</dbReference>
<feature type="signal peptide" evidence="1">
    <location>
        <begin position="1"/>
        <end position="21"/>
    </location>
</feature>
<dbReference type="KEGG" id="pchm:VFPPC_14620"/>
<accession>A0A179F8D8</accession>
<comment type="caution">
    <text evidence="2">The sequence shown here is derived from an EMBL/GenBank/DDBJ whole genome shotgun (WGS) entry which is preliminary data.</text>
</comment>
<proteinExistence type="predicted"/>